<organism evidence="2">
    <name type="scientific">marine sediment metagenome</name>
    <dbReference type="NCBI Taxonomy" id="412755"/>
    <lineage>
        <taxon>unclassified sequences</taxon>
        <taxon>metagenomes</taxon>
        <taxon>ecological metagenomes</taxon>
    </lineage>
</organism>
<dbReference type="EMBL" id="BARV01014654">
    <property type="protein sequence ID" value="GAI21620.1"/>
    <property type="molecule type" value="Genomic_DNA"/>
</dbReference>
<protein>
    <submittedName>
        <fullName evidence="2">Uncharacterized protein</fullName>
    </submittedName>
</protein>
<feature type="coiled-coil region" evidence="1">
    <location>
        <begin position="90"/>
        <end position="144"/>
    </location>
</feature>
<evidence type="ECO:0000313" key="2">
    <source>
        <dbReference type="EMBL" id="GAI21620.1"/>
    </source>
</evidence>
<proteinExistence type="predicted"/>
<reference evidence="2" key="1">
    <citation type="journal article" date="2014" name="Front. Microbiol.">
        <title>High frequency of phylogenetically diverse reductive dehalogenase-homologous genes in deep subseafloor sedimentary metagenomes.</title>
        <authorList>
            <person name="Kawai M."/>
            <person name="Futagami T."/>
            <person name="Toyoda A."/>
            <person name="Takaki Y."/>
            <person name="Nishi S."/>
            <person name="Hori S."/>
            <person name="Arai W."/>
            <person name="Tsubouchi T."/>
            <person name="Morono Y."/>
            <person name="Uchiyama I."/>
            <person name="Ito T."/>
            <person name="Fujiyama A."/>
            <person name="Inagaki F."/>
            <person name="Takami H."/>
        </authorList>
    </citation>
    <scope>NUCLEOTIDE SEQUENCE</scope>
    <source>
        <strain evidence="2">Expedition CK06-06</strain>
    </source>
</reference>
<name>X1N450_9ZZZZ</name>
<accession>X1N450</accession>
<dbReference type="AlphaFoldDB" id="X1N450"/>
<comment type="caution">
    <text evidence="2">The sequence shown here is derived from an EMBL/GenBank/DDBJ whole genome shotgun (WGS) entry which is preliminary data.</text>
</comment>
<evidence type="ECO:0000256" key="1">
    <source>
        <dbReference type="SAM" id="Coils"/>
    </source>
</evidence>
<sequence>MNKPDDITFDNVISKANKVGWKRKIEIVETKDENPSKVPTYYAEVEDFYVVIGHSSEKGIRGYHRVHELRIVKSLYDYYSQPLIIFVGSNHLFRKEKRRMEKELNELELYLEKVYGEYDEQERLKELEKKKKEEEVIRNRLRRTFD</sequence>
<keyword evidence="1" id="KW-0175">Coiled coil</keyword>
<gene>
    <name evidence="2" type="ORF">S06H3_25458</name>
</gene>